<dbReference type="PIRSF" id="PIRSF000429">
    <property type="entry name" value="Ac-CoA_Ac_transf"/>
    <property type="match status" value="1"/>
</dbReference>
<sequence>MLGVGQTQHVRGTLKSERQLILQAAVAAAADARISTGDIDAVILVMKRERPTNEDFVQSLGIRDLKFHARSEIGGASAVAGVVAAAAVVASGIAEHVLVATGWTAFSGARRLATIADGIASDGLGLPGADVRRNIDAPVGLDVPMQHYALHANRWLHEYGDAREGMRDVSLSARRHANRNPSAYMFDRPLTAADYDDAPILVSPFKIFDACLETDGAAAVIVSRAAFAEAQGAHDRVVYIGGGAEGHPDVPHDLSSRPDVLGMGIAKAAPRAMAMAGVTVEDIDFAELYDCFTFIVLRQLEEIGFCARGESSAFVAGGRIGFDGGLPVNTHGGLLSHGHAVGMDHVVEAVRQLRGDAGPTQLADPNVGLVTGYGDFGDGSIAILHN</sequence>
<evidence type="ECO:0000313" key="3">
    <source>
        <dbReference type="Proteomes" id="UP000321749"/>
    </source>
</evidence>
<keyword evidence="3" id="KW-1185">Reference proteome</keyword>
<comment type="caution">
    <text evidence="2">The sequence shown here is derived from an EMBL/GenBank/DDBJ whole genome shotgun (WGS) entry which is preliminary data.</text>
</comment>
<dbReference type="InterPro" id="IPR055140">
    <property type="entry name" value="Thiolase_C_2"/>
</dbReference>
<name>A0AA87UQW0_9MICO</name>
<feature type="domain" description="Thiolase C-terminal" evidence="1">
    <location>
        <begin position="253"/>
        <end position="379"/>
    </location>
</feature>
<dbReference type="Proteomes" id="UP000321749">
    <property type="component" value="Unassembled WGS sequence"/>
</dbReference>
<proteinExistence type="predicted"/>
<gene>
    <name evidence="2" type="ORF">ABA31_04590</name>
</gene>
<protein>
    <submittedName>
        <fullName evidence="2">Thiolase</fullName>
    </submittedName>
</protein>
<evidence type="ECO:0000259" key="1">
    <source>
        <dbReference type="Pfam" id="PF22691"/>
    </source>
</evidence>
<organism evidence="2 3">
    <name type="scientific">Agrococcus baldri</name>
    <dbReference type="NCBI Taxonomy" id="153730"/>
    <lineage>
        <taxon>Bacteria</taxon>
        <taxon>Bacillati</taxon>
        <taxon>Actinomycetota</taxon>
        <taxon>Actinomycetes</taxon>
        <taxon>Micrococcales</taxon>
        <taxon>Microbacteriaceae</taxon>
        <taxon>Agrococcus</taxon>
    </lineage>
</organism>
<reference evidence="2 3" key="1">
    <citation type="submission" date="2019-07" db="EMBL/GenBank/DDBJ databases">
        <title>Whole genome shotgun sequence of Agrococcus baldri NBRC 103055.</title>
        <authorList>
            <person name="Hosoyama A."/>
            <person name="Uohara A."/>
            <person name="Ohji S."/>
            <person name="Ichikawa N."/>
        </authorList>
    </citation>
    <scope>NUCLEOTIDE SEQUENCE [LARGE SCALE GENOMIC DNA]</scope>
    <source>
        <strain evidence="2 3">NBRC 103055</strain>
    </source>
</reference>
<dbReference type="InterPro" id="IPR002155">
    <property type="entry name" value="Thiolase"/>
</dbReference>
<dbReference type="Gene3D" id="3.40.47.10">
    <property type="match status" value="1"/>
</dbReference>
<evidence type="ECO:0000313" key="2">
    <source>
        <dbReference type="EMBL" id="GEK79108.1"/>
    </source>
</evidence>
<dbReference type="SUPFAM" id="SSF53901">
    <property type="entry name" value="Thiolase-like"/>
    <property type="match status" value="2"/>
</dbReference>
<dbReference type="AlphaFoldDB" id="A0AA87UQW0"/>
<dbReference type="InterPro" id="IPR016039">
    <property type="entry name" value="Thiolase-like"/>
</dbReference>
<dbReference type="GO" id="GO:0016747">
    <property type="term" value="F:acyltransferase activity, transferring groups other than amino-acyl groups"/>
    <property type="evidence" value="ECO:0007669"/>
    <property type="project" value="InterPro"/>
</dbReference>
<dbReference type="EMBL" id="BJUU01000002">
    <property type="protein sequence ID" value="GEK79108.1"/>
    <property type="molecule type" value="Genomic_DNA"/>
</dbReference>
<dbReference type="PANTHER" id="PTHR42870:SF1">
    <property type="entry name" value="NON-SPECIFIC LIPID-TRANSFER PROTEIN-LIKE 2"/>
    <property type="match status" value="1"/>
</dbReference>
<accession>A0AA87UQW0</accession>
<dbReference type="CDD" id="cd00829">
    <property type="entry name" value="SCP-x_thiolase"/>
    <property type="match status" value="1"/>
</dbReference>
<dbReference type="Pfam" id="PF22691">
    <property type="entry name" value="Thiolase_C_1"/>
    <property type="match status" value="1"/>
</dbReference>
<dbReference type="PANTHER" id="PTHR42870">
    <property type="entry name" value="ACETYL-COA C-ACETYLTRANSFERASE"/>
    <property type="match status" value="1"/>
</dbReference>